<dbReference type="PANTHER" id="PTHR42770">
    <property type="entry name" value="AMINO ACID TRANSPORTER-RELATED"/>
    <property type="match status" value="1"/>
</dbReference>
<dbReference type="Proteomes" id="UP000295560">
    <property type="component" value="Unassembled WGS sequence"/>
</dbReference>
<feature type="transmembrane region" description="Helical" evidence="5">
    <location>
        <begin position="104"/>
        <end position="123"/>
    </location>
</feature>
<dbReference type="PIRSF" id="PIRSF006060">
    <property type="entry name" value="AA_transporter"/>
    <property type="match status" value="1"/>
</dbReference>
<comment type="subcellular location">
    <subcellularLocation>
        <location evidence="1">Membrane</location>
        <topology evidence="1">Multi-pass membrane protein</topology>
    </subcellularLocation>
</comment>
<comment type="caution">
    <text evidence="7">The sequence shown here is derived from an EMBL/GenBank/DDBJ whole genome shotgun (WGS) entry which is preliminary data.</text>
</comment>
<feature type="transmembrane region" description="Helical" evidence="5">
    <location>
        <begin position="417"/>
        <end position="435"/>
    </location>
</feature>
<sequence>MQTEPPSPRRLRRELSLWEAIGISVALMAPSMAANINPQGTAGTVGRAVPLAFFLATLGVLLIAWTFVRLCQRYNHAGSVYGFVGATLGPRAGVVSGWSLIGTYTFYGVVTSSACGIFLASFLDSLGVWTDQPSWAPFVVTAVVLLGVFALTVTPVRAATRLLLTVEGVTVLLILVVAVVVLARLVSGTAPGGHAFTLDVFTVAPGTDASVVFLGVVFGFLSFAGFEAAATLGEEARNPRRNIPRAILGTAIFGGVYFVFVTAVEVMGFGADDTGIAAFVASPSLMGDLGTQYLAAWVGDVITLGAAVSAFACSLACAVGGSRLLYALGRDGVGPAVLGRVSARSGAPVGASLAVVAGMYVIVAVYIAAFGAGPQDSFLWSGSIGTLILLAVYVIATIGAMRLLFFSPSAGGPRTRGWEIVIPVLGLVVLGYTLYRNVWPIQDGAARWFPVVTAVWIVLGLLYVLARPAMSRRVGERLTAEEGLAPQPRATAP</sequence>
<dbReference type="Gene3D" id="1.20.1740.10">
    <property type="entry name" value="Amino acid/polyamine transporter I"/>
    <property type="match status" value="1"/>
</dbReference>
<feature type="domain" description="Amino acid permease/ SLC12A" evidence="6">
    <location>
        <begin position="44"/>
        <end position="402"/>
    </location>
</feature>
<feature type="transmembrane region" description="Helical" evidence="5">
    <location>
        <begin position="347"/>
        <end position="372"/>
    </location>
</feature>
<keyword evidence="3 5" id="KW-1133">Transmembrane helix</keyword>
<feature type="transmembrane region" description="Helical" evidence="5">
    <location>
        <begin position="246"/>
        <end position="264"/>
    </location>
</feature>
<feature type="transmembrane region" description="Helical" evidence="5">
    <location>
        <begin position="15"/>
        <end position="36"/>
    </location>
</feature>
<evidence type="ECO:0000256" key="3">
    <source>
        <dbReference type="ARBA" id="ARBA00022989"/>
    </source>
</evidence>
<accession>A0A4R1HGQ4</accession>
<protein>
    <submittedName>
        <fullName evidence="7">Amino acid/polyamine/organocation transporter (APC superfamily)</fullName>
    </submittedName>
</protein>
<evidence type="ECO:0000313" key="7">
    <source>
        <dbReference type="EMBL" id="TCK19943.1"/>
    </source>
</evidence>
<feature type="transmembrane region" description="Helical" evidence="5">
    <location>
        <begin position="198"/>
        <end position="226"/>
    </location>
</feature>
<feature type="transmembrane region" description="Helical" evidence="5">
    <location>
        <begin position="447"/>
        <end position="466"/>
    </location>
</feature>
<dbReference type="EMBL" id="SMFZ01000002">
    <property type="protein sequence ID" value="TCK19943.1"/>
    <property type="molecule type" value="Genomic_DNA"/>
</dbReference>
<name>A0A4R1HGQ4_PSEEN</name>
<evidence type="ECO:0000256" key="2">
    <source>
        <dbReference type="ARBA" id="ARBA00022692"/>
    </source>
</evidence>
<keyword evidence="4 5" id="KW-0472">Membrane</keyword>
<reference evidence="7 8" key="1">
    <citation type="submission" date="2019-03" db="EMBL/GenBank/DDBJ databases">
        <title>Sequencing the genomes of 1000 actinobacteria strains.</title>
        <authorList>
            <person name="Klenk H.-P."/>
        </authorList>
    </citation>
    <scope>NUCLEOTIDE SEQUENCE [LARGE SCALE GENOMIC DNA]</scope>
    <source>
        <strain evidence="7 8">DSM 44969</strain>
    </source>
</reference>
<feature type="transmembrane region" description="Helical" evidence="5">
    <location>
        <begin position="378"/>
        <end position="405"/>
    </location>
</feature>
<dbReference type="AlphaFoldDB" id="A0A4R1HGQ4"/>
<dbReference type="InterPro" id="IPR050367">
    <property type="entry name" value="APC_superfamily"/>
</dbReference>
<dbReference type="Pfam" id="PF00324">
    <property type="entry name" value="AA_permease"/>
    <property type="match status" value="1"/>
</dbReference>
<evidence type="ECO:0000256" key="5">
    <source>
        <dbReference type="SAM" id="Phobius"/>
    </source>
</evidence>
<organism evidence="7 8">
    <name type="scientific">Pseudonocardia endophytica</name>
    <dbReference type="NCBI Taxonomy" id="401976"/>
    <lineage>
        <taxon>Bacteria</taxon>
        <taxon>Bacillati</taxon>
        <taxon>Actinomycetota</taxon>
        <taxon>Actinomycetes</taxon>
        <taxon>Pseudonocardiales</taxon>
        <taxon>Pseudonocardiaceae</taxon>
        <taxon>Pseudonocardia</taxon>
    </lineage>
</organism>
<gene>
    <name evidence="7" type="ORF">EV378_3887</name>
</gene>
<evidence type="ECO:0000256" key="4">
    <source>
        <dbReference type="ARBA" id="ARBA00023136"/>
    </source>
</evidence>
<feature type="transmembrane region" description="Helical" evidence="5">
    <location>
        <begin position="301"/>
        <end position="326"/>
    </location>
</feature>
<dbReference type="InterPro" id="IPR004841">
    <property type="entry name" value="AA-permease/SLC12A_dom"/>
</dbReference>
<evidence type="ECO:0000259" key="6">
    <source>
        <dbReference type="Pfam" id="PF00324"/>
    </source>
</evidence>
<dbReference type="GO" id="GO:0016020">
    <property type="term" value="C:membrane"/>
    <property type="evidence" value="ECO:0007669"/>
    <property type="project" value="UniProtKB-SubCell"/>
</dbReference>
<proteinExistence type="predicted"/>
<evidence type="ECO:0000256" key="1">
    <source>
        <dbReference type="ARBA" id="ARBA00004141"/>
    </source>
</evidence>
<dbReference type="PANTHER" id="PTHR42770:SF7">
    <property type="entry name" value="MEMBRANE PROTEIN"/>
    <property type="match status" value="1"/>
</dbReference>
<keyword evidence="2 5" id="KW-0812">Transmembrane</keyword>
<feature type="transmembrane region" description="Helical" evidence="5">
    <location>
        <begin position="48"/>
        <end position="68"/>
    </location>
</feature>
<dbReference type="GO" id="GO:0055085">
    <property type="term" value="P:transmembrane transport"/>
    <property type="evidence" value="ECO:0007669"/>
    <property type="project" value="InterPro"/>
</dbReference>
<feature type="transmembrane region" description="Helical" evidence="5">
    <location>
        <begin position="162"/>
        <end position="186"/>
    </location>
</feature>
<keyword evidence="8" id="KW-1185">Reference proteome</keyword>
<evidence type="ECO:0000313" key="8">
    <source>
        <dbReference type="Proteomes" id="UP000295560"/>
    </source>
</evidence>
<feature type="transmembrane region" description="Helical" evidence="5">
    <location>
        <begin position="135"/>
        <end position="156"/>
    </location>
</feature>
<dbReference type="RefSeq" id="WP_243653649.1">
    <property type="nucleotide sequence ID" value="NZ_SMFZ01000002.1"/>
</dbReference>